<dbReference type="SUPFAM" id="SSF82153">
    <property type="entry name" value="FAS1 domain"/>
    <property type="match status" value="2"/>
</dbReference>
<dbReference type="STRING" id="112498.A0A2D3UQM7"/>
<organism evidence="3 4">
    <name type="scientific">Ramularia collo-cygni</name>
    <dbReference type="NCBI Taxonomy" id="112498"/>
    <lineage>
        <taxon>Eukaryota</taxon>
        <taxon>Fungi</taxon>
        <taxon>Dikarya</taxon>
        <taxon>Ascomycota</taxon>
        <taxon>Pezizomycotina</taxon>
        <taxon>Dothideomycetes</taxon>
        <taxon>Dothideomycetidae</taxon>
        <taxon>Mycosphaerellales</taxon>
        <taxon>Mycosphaerellaceae</taxon>
        <taxon>Ramularia</taxon>
    </lineage>
</organism>
<feature type="domain" description="FAS1" evidence="2">
    <location>
        <begin position="334"/>
        <end position="492"/>
    </location>
</feature>
<feature type="domain" description="FAS1" evidence="2">
    <location>
        <begin position="190"/>
        <end position="330"/>
    </location>
</feature>
<dbReference type="SMART" id="SM00554">
    <property type="entry name" value="FAS1"/>
    <property type="match status" value="2"/>
</dbReference>
<proteinExistence type="predicted"/>
<evidence type="ECO:0000313" key="4">
    <source>
        <dbReference type="Proteomes" id="UP000225277"/>
    </source>
</evidence>
<dbReference type="InterPro" id="IPR036378">
    <property type="entry name" value="FAS1_dom_sf"/>
</dbReference>
<dbReference type="OrthoDB" id="7700931at2759"/>
<feature type="signal peptide" evidence="1">
    <location>
        <begin position="1"/>
        <end position="19"/>
    </location>
</feature>
<dbReference type="Gene3D" id="1.20.120.20">
    <property type="entry name" value="Apolipoprotein"/>
    <property type="match status" value="1"/>
</dbReference>
<sequence length="529" mass="58813">MKFSTILPLAALSTAFVLPDEQVLRELKIEDHHHQEKASKWFDEVVATKDDVISEVESAIENLVDEVEASKIEVAEKFESTKDDVLSGVESTKDDLLSSFEQYFQRAKDTTEDVWSDVSKSTKNLKDNAQDIWVDVTKSSKDLMDEAFSRAESGLNKADSAVRETANDMQSWFHENVVDTLDDHHHHEPNQTVYQLIATSNYTRTLAKLVSDYPDLVEALNSTTANYTIFAPIDSAFEKIPKHHPKPSKEQLHAILSYHVLPDVYTAKDVLYTHTAPTLLKGKHLSSKPEPQRVAFKFTLRGLTVNFYSRIIAVNIMGTNGVIHGVDSIIIPPPKVLTLIDLFPSEFSTLELGLGKTGLLEKLNTTHHNGGTFFAPSNFAFQKLGARANAFLFSKYGEKYLKALLEYHVVPDNTLYSDAYYKADSGKKDDVSETAGGYFHVDLPTLLEDRNLSVDIARYGGFISIKINGFSSVSVQDGVAQDGVLHVVSSVLIPPKQVGGGKEDMFSGGEIDVEELKVRLQPFVPKSDL</sequence>
<gene>
    <name evidence="3" type="ORF">RCC_01445</name>
</gene>
<feature type="unsure residue" description="D or N" evidence="3">
    <location>
        <position position="215"/>
    </location>
</feature>
<dbReference type="AlphaFoldDB" id="A0A2D3UQM7"/>
<accession>A0A2D3UQM7</accession>
<dbReference type="PANTHER" id="PTHR10900">
    <property type="entry name" value="PERIOSTIN-RELATED"/>
    <property type="match status" value="1"/>
</dbReference>
<dbReference type="PANTHER" id="PTHR10900:SF125">
    <property type="entry name" value="FAS1 DOMAIN-CONTAINING PROTEIN YLR001C"/>
    <property type="match status" value="1"/>
</dbReference>
<dbReference type="InterPro" id="IPR050904">
    <property type="entry name" value="Adhesion/Biosynth-related"/>
</dbReference>
<dbReference type="Pfam" id="PF02469">
    <property type="entry name" value="Fasciclin"/>
    <property type="match status" value="2"/>
</dbReference>
<protein>
    <submittedName>
        <fullName evidence="3">Related to Fasciclin domain family protein</fullName>
    </submittedName>
</protein>
<dbReference type="FunFam" id="2.30.180.10:FF:000042">
    <property type="entry name" value="Fasciclin domain family"/>
    <property type="match status" value="1"/>
</dbReference>
<evidence type="ECO:0000313" key="3">
    <source>
        <dbReference type="EMBL" id="CZT15595.1"/>
    </source>
</evidence>
<reference evidence="3 4" key="1">
    <citation type="submission" date="2016-03" db="EMBL/GenBank/DDBJ databases">
        <authorList>
            <person name="Ploux O."/>
        </authorList>
    </citation>
    <scope>NUCLEOTIDE SEQUENCE [LARGE SCALE GENOMIC DNA]</scope>
    <source>
        <strain evidence="3 4">URUG2</strain>
    </source>
</reference>
<evidence type="ECO:0000259" key="2">
    <source>
        <dbReference type="PROSITE" id="PS50213"/>
    </source>
</evidence>
<dbReference type="Gene3D" id="2.30.180.10">
    <property type="entry name" value="FAS1 domain"/>
    <property type="match status" value="2"/>
</dbReference>
<keyword evidence="1" id="KW-0732">Signal</keyword>
<name>A0A2D3UQM7_9PEZI</name>
<evidence type="ECO:0000256" key="1">
    <source>
        <dbReference type="SAM" id="SignalP"/>
    </source>
</evidence>
<feature type="chain" id="PRO_5013709703" evidence="1">
    <location>
        <begin position="20"/>
        <end position="529"/>
    </location>
</feature>
<dbReference type="EMBL" id="FJUY01000001">
    <property type="protein sequence ID" value="CZT15595.1"/>
    <property type="molecule type" value="Genomic_DNA"/>
</dbReference>
<dbReference type="InterPro" id="IPR000782">
    <property type="entry name" value="FAS1_domain"/>
</dbReference>
<keyword evidence="4" id="KW-1185">Reference proteome</keyword>
<dbReference type="PROSITE" id="PS50213">
    <property type="entry name" value="FAS1"/>
    <property type="match status" value="2"/>
</dbReference>
<dbReference type="Proteomes" id="UP000225277">
    <property type="component" value="Unassembled WGS sequence"/>
</dbReference>